<reference evidence="1" key="2">
    <citation type="submission" date="2015-03" db="UniProtKB">
        <authorList>
            <consortium name="EnsemblPlants"/>
        </authorList>
    </citation>
    <scope>IDENTIFICATION</scope>
</reference>
<keyword evidence="2" id="KW-1185">Reference proteome</keyword>
<organism evidence="1">
    <name type="scientific">Oryza barthii</name>
    <dbReference type="NCBI Taxonomy" id="65489"/>
    <lineage>
        <taxon>Eukaryota</taxon>
        <taxon>Viridiplantae</taxon>
        <taxon>Streptophyta</taxon>
        <taxon>Embryophyta</taxon>
        <taxon>Tracheophyta</taxon>
        <taxon>Spermatophyta</taxon>
        <taxon>Magnoliopsida</taxon>
        <taxon>Liliopsida</taxon>
        <taxon>Poales</taxon>
        <taxon>Poaceae</taxon>
        <taxon>BOP clade</taxon>
        <taxon>Oryzoideae</taxon>
        <taxon>Oryzeae</taxon>
        <taxon>Oryzinae</taxon>
        <taxon>Oryza</taxon>
    </lineage>
</organism>
<dbReference type="Proteomes" id="UP000026960">
    <property type="component" value="Chromosome 5"/>
</dbReference>
<dbReference type="EnsemblPlants" id="OBART05G10050.1">
    <property type="protein sequence ID" value="OBART05G10050.1"/>
    <property type="gene ID" value="OBART05G10050"/>
</dbReference>
<dbReference type="AlphaFoldDB" id="A0A0D3G5H7"/>
<accession>A0A0D3G5H7</accession>
<protein>
    <submittedName>
        <fullName evidence="1">Uncharacterized protein</fullName>
    </submittedName>
</protein>
<evidence type="ECO:0000313" key="1">
    <source>
        <dbReference type="EnsemblPlants" id="OBART05G10050.1"/>
    </source>
</evidence>
<reference evidence="1" key="1">
    <citation type="journal article" date="2009" name="Rice">
        <title>De Novo Next Generation Sequencing of Plant Genomes.</title>
        <authorList>
            <person name="Rounsley S."/>
            <person name="Marri P.R."/>
            <person name="Yu Y."/>
            <person name="He R."/>
            <person name="Sisneros N."/>
            <person name="Goicoechea J.L."/>
            <person name="Lee S.J."/>
            <person name="Angelova A."/>
            <person name="Kudrna D."/>
            <person name="Luo M."/>
            <person name="Affourtit J."/>
            <person name="Desany B."/>
            <person name="Knight J."/>
            <person name="Niazi F."/>
            <person name="Egholm M."/>
            <person name="Wing R.A."/>
        </authorList>
    </citation>
    <scope>NUCLEOTIDE SEQUENCE [LARGE SCALE GENOMIC DNA]</scope>
    <source>
        <strain evidence="1">cv. IRGC 105608</strain>
    </source>
</reference>
<sequence length="200" mass="21355">MVAAALRSRGPKRDFGNRFMEAVFGGEHGGQQASALRRECRGGAGVVRGSQGRSVSPCRFGHRLWQRAAAPGWRGALRGRLCRQETRRQGRRLCRRQTQVGGFADGGSNGRVCSVSSLRAEGRRRFGAVAARASGRGRAEASSALHNLVARFTGRGGMGGLEAMTFGSHPMSARKEMGKRRREGWGAGPLAGGVQGAWAH</sequence>
<dbReference type="PaxDb" id="65489-OBART05G10050.1"/>
<name>A0A0D3G5H7_9ORYZ</name>
<proteinExistence type="predicted"/>
<dbReference type="HOGENOM" id="CLU_1368066_0_0_1"/>
<dbReference type="Gramene" id="OBART05G10050.1">
    <property type="protein sequence ID" value="OBART05G10050.1"/>
    <property type="gene ID" value="OBART05G10050"/>
</dbReference>
<evidence type="ECO:0000313" key="2">
    <source>
        <dbReference type="Proteomes" id="UP000026960"/>
    </source>
</evidence>